<evidence type="ECO:0000259" key="1">
    <source>
        <dbReference type="Pfam" id="PF04014"/>
    </source>
</evidence>
<organism evidence="2 4">
    <name type="scientific">Candidatus Iainarchaeum sp</name>
    <dbReference type="NCBI Taxonomy" id="3101447"/>
    <lineage>
        <taxon>Archaea</taxon>
        <taxon>Candidatus Iainarchaeota</taxon>
        <taxon>Candidatus Iainarchaeia</taxon>
        <taxon>Candidatus Iainarchaeales</taxon>
        <taxon>Candidatus Iainarchaeaceae</taxon>
        <taxon>Candidatus Iainarchaeum</taxon>
    </lineage>
</organism>
<evidence type="ECO:0000313" key="2">
    <source>
        <dbReference type="EMBL" id="HIH16434.1"/>
    </source>
</evidence>
<dbReference type="GO" id="GO:0003677">
    <property type="term" value="F:DNA binding"/>
    <property type="evidence" value="ECO:0007669"/>
    <property type="project" value="UniProtKB-KW"/>
</dbReference>
<dbReference type="AlphaFoldDB" id="A0A7J4JGJ3"/>
<feature type="domain" description="SpoVT-AbrB" evidence="1">
    <location>
        <begin position="10"/>
        <end position="38"/>
    </location>
</feature>
<keyword evidence="2" id="KW-0238">DNA-binding</keyword>
<accession>A0A7J4JGJ3</accession>
<dbReference type="EMBL" id="DUGH01000083">
    <property type="protein sequence ID" value="HIH16434.1"/>
    <property type="molecule type" value="Genomic_DNA"/>
</dbReference>
<dbReference type="InterPro" id="IPR007159">
    <property type="entry name" value="SpoVT-AbrB_dom"/>
</dbReference>
<protein>
    <submittedName>
        <fullName evidence="2">AbrB/MazE/SpoVT family DNA-binding domain-containing protein</fullName>
    </submittedName>
</protein>
<dbReference type="SUPFAM" id="SSF89447">
    <property type="entry name" value="AbrB/MazE/MraZ-like"/>
    <property type="match status" value="1"/>
</dbReference>
<comment type="caution">
    <text evidence="2">The sequence shown here is derived from an EMBL/GenBank/DDBJ whole genome shotgun (WGS) entry which is preliminary data.</text>
</comment>
<dbReference type="InterPro" id="IPR037914">
    <property type="entry name" value="SpoVT-AbrB_sf"/>
</dbReference>
<dbReference type="Proteomes" id="UP000564964">
    <property type="component" value="Unassembled WGS sequence"/>
</dbReference>
<dbReference type="Gene3D" id="2.10.260.10">
    <property type="match status" value="1"/>
</dbReference>
<evidence type="ECO:0000313" key="4">
    <source>
        <dbReference type="Proteomes" id="UP000564964"/>
    </source>
</evidence>
<sequence length="74" mass="8546">MVLEAEVKLKKWGSSIGMVLPKKAVEKEGLKEGETVRVMIFKKRNPWIESFGTMKFSKSTEEILKEVDEEGWDE</sequence>
<reference evidence="3" key="2">
    <citation type="submission" date="2021-03" db="EMBL/GenBank/DDBJ databases">
        <authorList>
            <person name="Jaffe A."/>
        </authorList>
    </citation>
    <scope>NUCLEOTIDE SEQUENCE</scope>
    <source>
        <strain evidence="3">RIFCSPLOWO2_01_FULL_58_19</strain>
    </source>
</reference>
<dbReference type="Proteomes" id="UP000678237">
    <property type="component" value="Unassembled WGS sequence"/>
</dbReference>
<dbReference type="EMBL" id="JAGVWE010000005">
    <property type="protein sequence ID" value="MBS3063512.1"/>
    <property type="molecule type" value="Genomic_DNA"/>
</dbReference>
<gene>
    <name evidence="2" type="ORF">HA252_03450</name>
    <name evidence="3" type="ORF">J4203_06650</name>
</gene>
<proteinExistence type="predicted"/>
<dbReference type="Pfam" id="PF04014">
    <property type="entry name" value="MazE_antitoxin"/>
    <property type="match status" value="1"/>
</dbReference>
<reference evidence="3" key="3">
    <citation type="submission" date="2021-05" db="EMBL/GenBank/DDBJ databases">
        <title>Protein family content uncovers lineage relationships and bacterial pathway maintenance mechanisms in DPANN archaea.</title>
        <authorList>
            <person name="Castelle C.J."/>
            <person name="Meheust R."/>
            <person name="Jaffe A.L."/>
            <person name="Seitz K."/>
            <person name="Gong X."/>
            <person name="Baker B.J."/>
            <person name="Banfield J.F."/>
        </authorList>
    </citation>
    <scope>NUCLEOTIDE SEQUENCE</scope>
    <source>
        <strain evidence="3">RIFCSPLOWO2_01_FULL_58_19</strain>
    </source>
</reference>
<evidence type="ECO:0000313" key="3">
    <source>
        <dbReference type="EMBL" id="MBS3063512.1"/>
    </source>
</evidence>
<reference evidence="2" key="1">
    <citation type="journal article" date="2020" name="bioRxiv">
        <title>A rank-normalized archaeal taxonomy based on genome phylogeny resolves widespread incomplete and uneven classifications.</title>
        <authorList>
            <person name="Rinke C."/>
            <person name="Chuvochina M."/>
            <person name="Mussig A.J."/>
            <person name="Chaumeil P.-A."/>
            <person name="Waite D.W."/>
            <person name="Whitman W.B."/>
            <person name="Parks D.H."/>
            <person name="Hugenholtz P."/>
        </authorList>
    </citation>
    <scope>NUCLEOTIDE SEQUENCE</scope>
    <source>
        <strain evidence="2">UBA10219</strain>
    </source>
</reference>
<name>A0A7J4JGJ3_9ARCH</name>